<evidence type="ECO:0000256" key="10">
    <source>
        <dbReference type="RuleBase" id="RU003785"/>
    </source>
</evidence>
<dbReference type="InterPro" id="IPR039657">
    <property type="entry name" value="Dimethylallyltransferase"/>
</dbReference>
<proteinExistence type="inferred from homology"/>
<dbReference type="GO" id="GO:0006400">
    <property type="term" value="P:tRNA modification"/>
    <property type="evidence" value="ECO:0007669"/>
    <property type="project" value="TreeGrafter"/>
</dbReference>
<dbReference type="PANTHER" id="PTHR11088">
    <property type="entry name" value="TRNA DIMETHYLALLYLTRANSFERASE"/>
    <property type="match status" value="1"/>
</dbReference>
<comment type="cofactor">
    <cofactor evidence="1">
        <name>Mg(2+)</name>
        <dbReference type="ChEBI" id="CHEBI:18420"/>
    </cofactor>
</comment>
<keyword evidence="4 10" id="KW-0808">Transferase</keyword>
<dbReference type="Gene3D" id="3.40.50.300">
    <property type="entry name" value="P-loop containing nucleotide triphosphate hydrolases"/>
    <property type="match status" value="1"/>
</dbReference>
<evidence type="ECO:0000256" key="8">
    <source>
        <dbReference type="ARBA" id="ARBA00022842"/>
    </source>
</evidence>
<protein>
    <recommendedName>
        <fullName evidence="3">tRNA dimethylallyltransferase</fullName>
        <ecNumber evidence="3">2.5.1.75</ecNumber>
    </recommendedName>
</protein>
<dbReference type="EC" id="2.5.1.75" evidence="3"/>
<organism evidence="11 12">
    <name type="scientific">Chrysochromulina tobinii</name>
    <dbReference type="NCBI Taxonomy" id="1460289"/>
    <lineage>
        <taxon>Eukaryota</taxon>
        <taxon>Haptista</taxon>
        <taxon>Haptophyta</taxon>
        <taxon>Prymnesiophyceae</taxon>
        <taxon>Prymnesiales</taxon>
        <taxon>Chrysochromulinaceae</taxon>
        <taxon>Chrysochromulina</taxon>
    </lineage>
</organism>
<dbReference type="Gene3D" id="1.10.20.140">
    <property type="match status" value="1"/>
</dbReference>
<dbReference type="GO" id="GO:0005524">
    <property type="term" value="F:ATP binding"/>
    <property type="evidence" value="ECO:0007669"/>
    <property type="project" value="UniProtKB-KW"/>
</dbReference>
<dbReference type="PANTHER" id="PTHR11088:SF60">
    <property type="entry name" value="TRNA DIMETHYLALLYLTRANSFERASE"/>
    <property type="match status" value="1"/>
</dbReference>
<accession>A0A0M0K692</accession>
<dbReference type="AlphaFoldDB" id="A0A0M0K692"/>
<comment type="catalytic activity">
    <reaction evidence="9">
        <text>adenosine(37) in tRNA + dimethylallyl diphosphate = N(6)-dimethylallyladenosine(37) in tRNA + diphosphate</text>
        <dbReference type="Rhea" id="RHEA:26482"/>
        <dbReference type="Rhea" id="RHEA-COMP:10162"/>
        <dbReference type="Rhea" id="RHEA-COMP:10375"/>
        <dbReference type="ChEBI" id="CHEBI:33019"/>
        <dbReference type="ChEBI" id="CHEBI:57623"/>
        <dbReference type="ChEBI" id="CHEBI:74411"/>
        <dbReference type="ChEBI" id="CHEBI:74415"/>
        <dbReference type="EC" id="2.5.1.75"/>
    </reaction>
</comment>
<keyword evidence="5" id="KW-0819">tRNA processing</keyword>
<dbReference type="OrthoDB" id="775260at2759"/>
<evidence type="ECO:0000313" key="11">
    <source>
        <dbReference type="EMBL" id="KOO34112.1"/>
    </source>
</evidence>
<evidence type="ECO:0000256" key="4">
    <source>
        <dbReference type="ARBA" id="ARBA00022679"/>
    </source>
</evidence>
<dbReference type="EMBL" id="JWZX01001325">
    <property type="protein sequence ID" value="KOO34112.1"/>
    <property type="molecule type" value="Genomic_DNA"/>
</dbReference>
<dbReference type="Pfam" id="PF01715">
    <property type="entry name" value="IPPT"/>
    <property type="match status" value="1"/>
</dbReference>
<dbReference type="InterPro" id="IPR018022">
    <property type="entry name" value="IPT"/>
</dbReference>
<dbReference type="InterPro" id="IPR027417">
    <property type="entry name" value="P-loop_NTPase"/>
</dbReference>
<keyword evidence="7 10" id="KW-0067">ATP-binding</keyword>
<dbReference type="NCBIfam" id="TIGR00174">
    <property type="entry name" value="miaA"/>
    <property type="match status" value="1"/>
</dbReference>
<comment type="similarity">
    <text evidence="2 10">Belongs to the IPP transferase family.</text>
</comment>
<evidence type="ECO:0000256" key="2">
    <source>
        <dbReference type="ARBA" id="ARBA00005842"/>
    </source>
</evidence>
<dbReference type="HAMAP" id="MF_00185">
    <property type="entry name" value="IPP_trans"/>
    <property type="match status" value="1"/>
</dbReference>
<keyword evidence="8" id="KW-0460">Magnesium</keyword>
<evidence type="ECO:0000256" key="9">
    <source>
        <dbReference type="ARBA" id="ARBA00049563"/>
    </source>
</evidence>
<evidence type="ECO:0000256" key="7">
    <source>
        <dbReference type="ARBA" id="ARBA00022840"/>
    </source>
</evidence>
<reference evidence="12" key="1">
    <citation type="journal article" date="2015" name="PLoS Genet.">
        <title>Genome Sequence and Transcriptome Analyses of Chrysochromulina tobin: Metabolic Tools for Enhanced Algal Fitness in the Prominent Order Prymnesiales (Haptophyceae).</title>
        <authorList>
            <person name="Hovde B.T."/>
            <person name="Deodato C.R."/>
            <person name="Hunsperger H.M."/>
            <person name="Ryken S.A."/>
            <person name="Yost W."/>
            <person name="Jha R.K."/>
            <person name="Patterson J."/>
            <person name="Monnat R.J. Jr."/>
            <person name="Barlow S.B."/>
            <person name="Starkenburg S.R."/>
            <person name="Cattolico R.A."/>
        </authorList>
    </citation>
    <scope>NUCLEOTIDE SEQUENCE</scope>
    <source>
        <strain evidence="12">CCMP291</strain>
    </source>
</reference>
<dbReference type="Proteomes" id="UP000037460">
    <property type="component" value="Unassembled WGS sequence"/>
</dbReference>
<keyword evidence="12" id="KW-1185">Reference proteome</keyword>
<evidence type="ECO:0000256" key="5">
    <source>
        <dbReference type="ARBA" id="ARBA00022694"/>
    </source>
</evidence>
<keyword evidence="6 10" id="KW-0547">Nucleotide-binding</keyword>
<dbReference type="SUPFAM" id="SSF52540">
    <property type="entry name" value="P-loop containing nucleoside triphosphate hydrolases"/>
    <property type="match status" value="1"/>
</dbReference>
<evidence type="ECO:0000313" key="12">
    <source>
        <dbReference type="Proteomes" id="UP000037460"/>
    </source>
</evidence>
<dbReference type="GO" id="GO:0052381">
    <property type="term" value="F:tRNA dimethylallyltransferase activity"/>
    <property type="evidence" value="ECO:0007669"/>
    <property type="project" value="UniProtKB-EC"/>
</dbReference>
<evidence type="ECO:0000256" key="6">
    <source>
        <dbReference type="ARBA" id="ARBA00022741"/>
    </source>
</evidence>
<comment type="caution">
    <text evidence="11">The sequence shown here is derived from an EMBL/GenBank/DDBJ whole genome shotgun (WGS) entry which is preliminary data.</text>
</comment>
<gene>
    <name evidence="11" type="ORF">Ctob_015800</name>
</gene>
<name>A0A0M0K692_9EUKA</name>
<sequence length="410" mass="45103">MRLCELLPGELISVDSVQVYRGLQIGANKPSADERARIVHHLLDVRDPDEEYTAGAFYADALRAVEEVLARGRVPVLVGGTSMYLRWLVSGRPEAPKADPAIAERVRLLLAPLEASGSWAEGLEQLAALDGARAEMLSRNDWYRLSRALTVALQTSSTAAALPRLPDPEGLDALRSSLDLRCFFLAAPREALCRRIDARCEAMLEAGLLEEVSSLLASGRLLPSSPAGRAIGYRQVLDYLLRSPWAPAEGVALVEFLEGFTAASRRYAAQQVKWFRNEPQFEWVEADWAAPETVEQHVLGQLDLERARFEQLLQAPRQAELRALRPDEAKRMKTYAPRLRALDDAAAKAALLARADACRAQLEPHLEAMQAADAELSRRYPWHKEGGAGADAEDAEAVAKRLKGTDGSII</sequence>
<evidence type="ECO:0000256" key="1">
    <source>
        <dbReference type="ARBA" id="ARBA00001946"/>
    </source>
</evidence>
<evidence type="ECO:0000256" key="3">
    <source>
        <dbReference type="ARBA" id="ARBA00012665"/>
    </source>
</evidence>